<accession>A0A1H5K7A3</accession>
<dbReference type="EMBL" id="FNTX01000002">
    <property type="protein sequence ID" value="SEE60619.1"/>
    <property type="molecule type" value="Genomic_DNA"/>
</dbReference>
<proteinExistence type="predicted"/>
<evidence type="ECO:0000313" key="2">
    <source>
        <dbReference type="Proteomes" id="UP000199220"/>
    </source>
</evidence>
<organism evidence="1 2">
    <name type="scientific">Ruania alba</name>
    <dbReference type="NCBI Taxonomy" id="648782"/>
    <lineage>
        <taxon>Bacteria</taxon>
        <taxon>Bacillati</taxon>
        <taxon>Actinomycetota</taxon>
        <taxon>Actinomycetes</taxon>
        <taxon>Micrococcales</taxon>
        <taxon>Ruaniaceae</taxon>
        <taxon>Ruania</taxon>
    </lineage>
</organism>
<dbReference type="RefSeq" id="WP_089773134.1">
    <property type="nucleotide sequence ID" value="NZ_FNTX01000002.1"/>
</dbReference>
<dbReference type="AlphaFoldDB" id="A0A1H5K7A3"/>
<evidence type="ECO:0000313" key="1">
    <source>
        <dbReference type="EMBL" id="SEE60619.1"/>
    </source>
</evidence>
<protein>
    <submittedName>
        <fullName evidence="1">Uncharacterized protein</fullName>
    </submittedName>
</protein>
<sequence length="118" mass="12606">MLLGLALDGGRWRLLDGGTEAPPSAAAEWSAPLLTATHPDRAGVPRLGPDGPMLVVDVAEGPVGVEYTCLVEYADGTKADLGAWALSADSPNRWIVADDASRRWIWWPRVAVWSSAEL</sequence>
<keyword evidence="2" id="KW-1185">Reference proteome</keyword>
<dbReference type="OrthoDB" id="5242431at2"/>
<gene>
    <name evidence="1" type="ORF">SAMN04488554_2121</name>
</gene>
<dbReference type="Proteomes" id="UP000199220">
    <property type="component" value="Unassembled WGS sequence"/>
</dbReference>
<reference evidence="2" key="1">
    <citation type="submission" date="2016-10" db="EMBL/GenBank/DDBJ databases">
        <authorList>
            <person name="Varghese N."/>
            <person name="Submissions S."/>
        </authorList>
    </citation>
    <scope>NUCLEOTIDE SEQUENCE [LARGE SCALE GENOMIC DNA]</scope>
    <source>
        <strain evidence="2">DSM 21368</strain>
    </source>
</reference>
<name>A0A1H5K7A3_9MICO</name>